<dbReference type="EMBL" id="MHTL01000012">
    <property type="protein sequence ID" value="OHA60554.1"/>
    <property type="molecule type" value="Genomic_DNA"/>
</dbReference>
<protein>
    <submittedName>
        <fullName evidence="1">Uncharacterized protein</fullName>
    </submittedName>
</protein>
<accession>A0A1G2QIS1</accession>
<dbReference type="AlphaFoldDB" id="A0A1G2QIS1"/>
<evidence type="ECO:0000313" key="1">
    <source>
        <dbReference type="EMBL" id="OHA60554.1"/>
    </source>
</evidence>
<gene>
    <name evidence="1" type="ORF">A2569_02180</name>
</gene>
<comment type="caution">
    <text evidence="1">The sequence shown here is derived from an EMBL/GenBank/DDBJ whole genome shotgun (WGS) entry which is preliminary data.</text>
</comment>
<proteinExistence type="predicted"/>
<name>A0A1G2QIS1_9BACT</name>
<dbReference type="Proteomes" id="UP000177090">
    <property type="component" value="Unassembled WGS sequence"/>
</dbReference>
<sequence>MNTIFIFGLDTRLFQNNGKIFKADTSRCVKFKHLFNELRIFTMNGDFLDVGIVDVAKRSKAGKVSLPCFLP</sequence>
<organism evidence="1 2">
    <name type="scientific">Candidatus Vogelbacteria bacterium RIFOXYD1_FULL_51_18</name>
    <dbReference type="NCBI Taxonomy" id="1802440"/>
    <lineage>
        <taxon>Bacteria</taxon>
        <taxon>Candidatus Vogeliibacteriota</taxon>
    </lineage>
</organism>
<reference evidence="1 2" key="1">
    <citation type="journal article" date="2016" name="Nat. Commun.">
        <title>Thousands of microbial genomes shed light on interconnected biogeochemical processes in an aquifer system.</title>
        <authorList>
            <person name="Anantharaman K."/>
            <person name="Brown C.T."/>
            <person name="Hug L.A."/>
            <person name="Sharon I."/>
            <person name="Castelle C.J."/>
            <person name="Probst A.J."/>
            <person name="Thomas B.C."/>
            <person name="Singh A."/>
            <person name="Wilkins M.J."/>
            <person name="Karaoz U."/>
            <person name="Brodie E.L."/>
            <person name="Williams K.H."/>
            <person name="Hubbard S.S."/>
            <person name="Banfield J.F."/>
        </authorList>
    </citation>
    <scope>NUCLEOTIDE SEQUENCE [LARGE SCALE GENOMIC DNA]</scope>
</reference>
<evidence type="ECO:0000313" key="2">
    <source>
        <dbReference type="Proteomes" id="UP000177090"/>
    </source>
</evidence>